<evidence type="ECO:0000313" key="1">
    <source>
        <dbReference type="EMBL" id="GAI17735.1"/>
    </source>
</evidence>
<sequence length="48" mass="5642">MPMLPKELKERTKGVLHLVMTPFDKDEELDEKALRESVRYVVNKLKGE</sequence>
<organism evidence="1">
    <name type="scientific">marine sediment metagenome</name>
    <dbReference type="NCBI Taxonomy" id="412755"/>
    <lineage>
        <taxon>unclassified sequences</taxon>
        <taxon>metagenomes</taxon>
        <taxon>ecological metagenomes</taxon>
    </lineage>
</organism>
<gene>
    <name evidence="1" type="ORF">S06H3_14111</name>
</gene>
<dbReference type="AlphaFoldDB" id="X1MSR4"/>
<dbReference type="Gene3D" id="3.20.20.70">
    <property type="entry name" value="Aldolase class I"/>
    <property type="match status" value="1"/>
</dbReference>
<proteinExistence type="predicted"/>
<reference evidence="1" key="1">
    <citation type="journal article" date="2014" name="Front. Microbiol.">
        <title>High frequency of phylogenetically diverse reductive dehalogenase-homologous genes in deep subseafloor sedimentary metagenomes.</title>
        <authorList>
            <person name="Kawai M."/>
            <person name="Futagami T."/>
            <person name="Toyoda A."/>
            <person name="Takaki Y."/>
            <person name="Nishi S."/>
            <person name="Hori S."/>
            <person name="Arai W."/>
            <person name="Tsubouchi T."/>
            <person name="Morono Y."/>
            <person name="Uchiyama I."/>
            <person name="Ito T."/>
            <person name="Fujiyama A."/>
            <person name="Inagaki F."/>
            <person name="Takami H."/>
        </authorList>
    </citation>
    <scope>NUCLEOTIDE SEQUENCE</scope>
    <source>
        <strain evidence="1">Expedition CK06-06</strain>
    </source>
</reference>
<feature type="non-terminal residue" evidence="1">
    <location>
        <position position="48"/>
    </location>
</feature>
<protein>
    <submittedName>
        <fullName evidence="1">Uncharacterized protein</fullName>
    </submittedName>
</protein>
<accession>X1MSR4</accession>
<dbReference type="EMBL" id="BARV01006897">
    <property type="protein sequence ID" value="GAI17735.1"/>
    <property type="molecule type" value="Genomic_DNA"/>
</dbReference>
<dbReference type="InterPro" id="IPR013785">
    <property type="entry name" value="Aldolase_TIM"/>
</dbReference>
<name>X1MSR4_9ZZZZ</name>
<comment type="caution">
    <text evidence="1">The sequence shown here is derived from an EMBL/GenBank/DDBJ whole genome shotgun (WGS) entry which is preliminary data.</text>
</comment>